<keyword evidence="8 9" id="KW-0804">Transcription</keyword>
<dbReference type="Proteomes" id="UP001499851">
    <property type="component" value="Unassembled WGS sequence"/>
</dbReference>
<dbReference type="NCBIfam" id="TIGR00767">
    <property type="entry name" value="rho"/>
    <property type="match status" value="1"/>
</dbReference>
<dbReference type="Gene3D" id="2.40.50.140">
    <property type="entry name" value="Nucleic acid-binding proteins"/>
    <property type="match status" value="1"/>
</dbReference>
<feature type="compositionally biased region" description="Basic and acidic residues" evidence="12">
    <location>
        <begin position="238"/>
        <end position="253"/>
    </location>
</feature>
<dbReference type="InterPro" id="IPR036269">
    <property type="entry name" value="Rho_N_sf"/>
</dbReference>
<feature type="binding site" evidence="9">
    <location>
        <position position="437"/>
    </location>
    <ligand>
        <name>ATP</name>
        <dbReference type="ChEBI" id="CHEBI:30616"/>
    </ligand>
</feature>
<dbReference type="InterPro" id="IPR003593">
    <property type="entry name" value="AAA+_ATPase"/>
</dbReference>
<comment type="subunit">
    <text evidence="9">Homohexamer. The homohexamer assembles into an open ring structure.</text>
</comment>
<keyword evidence="5 9" id="KW-0067">ATP-binding</keyword>
<dbReference type="Gene3D" id="1.10.720.10">
    <property type="match status" value="1"/>
</dbReference>
<keyword evidence="2 9" id="KW-0547">Nucleotide-binding</keyword>
<evidence type="ECO:0000256" key="4">
    <source>
        <dbReference type="ARBA" id="ARBA00022806"/>
    </source>
</evidence>
<dbReference type="Gene3D" id="3.40.50.300">
    <property type="entry name" value="P-loop containing nucleotide triphosphate hydrolases"/>
    <property type="match status" value="1"/>
</dbReference>
<dbReference type="Pfam" id="PF07498">
    <property type="entry name" value="Rho_N"/>
    <property type="match status" value="1"/>
</dbReference>
<evidence type="ECO:0000256" key="7">
    <source>
        <dbReference type="ARBA" id="ARBA00023015"/>
    </source>
</evidence>
<dbReference type="EC" id="3.6.4.-" evidence="9 10"/>
<dbReference type="InterPro" id="IPR004665">
    <property type="entry name" value="Term_rho"/>
</dbReference>
<evidence type="ECO:0000256" key="6">
    <source>
        <dbReference type="ARBA" id="ARBA00022884"/>
    </source>
</evidence>
<comment type="caution">
    <text evidence="14">The sequence shown here is derived from an EMBL/GenBank/DDBJ whole genome shotgun (WGS) entry which is preliminary data.</text>
</comment>
<dbReference type="InterPro" id="IPR012340">
    <property type="entry name" value="NA-bd_OB-fold"/>
</dbReference>
<evidence type="ECO:0000256" key="1">
    <source>
        <dbReference type="ARBA" id="ARBA00022472"/>
    </source>
</evidence>
<name>A0ABN2GA30_9ACTN</name>
<dbReference type="SMART" id="SM00959">
    <property type="entry name" value="Rho_N"/>
    <property type="match status" value="1"/>
</dbReference>
<dbReference type="PROSITE" id="PS51856">
    <property type="entry name" value="RHO_RNA_BD"/>
    <property type="match status" value="1"/>
</dbReference>
<dbReference type="EMBL" id="BAAAQF010000004">
    <property type="protein sequence ID" value="GAA1667894.1"/>
    <property type="molecule type" value="Genomic_DNA"/>
</dbReference>
<dbReference type="InterPro" id="IPR000194">
    <property type="entry name" value="ATPase_F1/V1/A1_a/bsu_nucl-bd"/>
</dbReference>
<dbReference type="PANTHER" id="PTHR46425">
    <property type="entry name" value="TRANSCRIPTION TERMINATION FACTOR RHO"/>
    <property type="match status" value="1"/>
</dbReference>
<dbReference type="InterPro" id="IPR011113">
    <property type="entry name" value="Rho_RNA-bd"/>
</dbReference>
<feature type="compositionally biased region" description="Polar residues" evidence="12">
    <location>
        <begin position="104"/>
        <end position="115"/>
    </location>
</feature>
<dbReference type="Pfam" id="PF07497">
    <property type="entry name" value="Rho_RNA_bind"/>
    <property type="match status" value="1"/>
</dbReference>
<dbReference type="CDD" id="cd01128">
    <property type="entry name" value="rho_factor_C"/>
    <property type="match status" value="1"/>
</dbReference>
<evidence type="ECO:0000256" key="12">
    <source>
        <dbReference type="SAM" id="MobiDB-lite"/>
    </source>
</evidence>
<organism evidence="14 15">
    <name type="scientific">Glycomyces endophyticus</name>
    <dbReference type="NCBI Taxonomy" id="480996"/>
    <lineage>
        <taxon>Bacteria</taxon>
        <taxon>Bacillati</taxon>
        <taxon>Actinomycetota</taxon>
        <taxon>Actinomycetes</taxon>
        <taxon>Glycomycetales</taxon>
        <taxon>Glycomycetaceae</taxon>
        <taxon>Glycomyces</taxon>
    </lineage>
</organism>
<dbReference type="InterPro" id="IPR041703">
    <property type="entry name" value="Rho_factor_ATP-bd"/>
</dbReference>
<keyword evidence="6 9" id="KW-0694">RNA-binding</keyword>
<comment type="function">
    <text evidence="9">Facilitates transcription termination by a mechanism that involves Rho binding to the nascent RNA, activation of Rho's RNA-dependent ATPase activity, and release of the mRNA from the DNA template.</text>
</comment>
<dbReference type="HAMAP" id="MF_01884">
    <property type="entry name" value="Rho"/>
    <property type="match status" value="1"/>
</dbReference>
<dbReference type="InterPro" id="IPR027417">
    <property type="entry name" value="P-loop_NTPase"/>
</dbReference>
<evidence type="ECO:0000256" key="5">
    <source>
        <dbReference type="ARBA" id="ARBA00022840"/>
    </source>
</evidence>
<keyword evidence="7 9" id="KW-0805">Transcription regulation</keyword>
<comment type="similarity">
    <text evidence="9 11">Belongs to the Rho family.</text>
</comment>
<dbReference type="Pfam" id="PF00006">
    <property type="entry name" value="ATP-synt_ab"/>
    <property type="match status" value="1"/>
</dbReference>
<gene>
    <name evidence="9 14" type="primary">rho</name>
    <name evidence="14" type="ORF">GCM10009830_12050</name>
</gene>
<evidence type="ECO:0000256" key="9">
    <source>
        <dbReference type="HAMAP-Rule" id="MF_01884"/>
    </source>
</evidence>
<feature type="region of interest" description="Disordered" evidence="12">
    <location>
        <begin position="312"/>
        <end position="336"/>
    </location>
</feature>
<feature type="domain" description="Rho RNA-BD" evidence="13">
    <location>
        <begin position="265"/>
        <end position="351"/>
    </location>
</feature>
<evidence type="ECO:0000256" key="11">
    <source>
        <dbReference type="PROSITE-ProRule" id="PRU01203"/>
    </source>
</evidence>
<dbReference type="SUPFAM" id="SSF68912">
    <property type="entry name" value="Rho N-terminal domain-like"/>
    <property type="match status" value="1"/>
</dbReference>
<feature type="region of interest" description="Disordered" evidence="12">
    <location>
        <begin position="1"/>
        <end position="36"/>
    </location>
</feature>
<keyword evidence="1 9" id="KW-0806">Transcription termination</keyword>
<dbReference type="SMART" id="SM00357">
    <property type="entry name" value="CSP"/>
    <property type="match status" value="1"/>
</dbReference>
<evidence type="ECO:0000256" key="3">
    <source>
        <dbReference type="ARBA" id="ARBA00022801"/>
    </source>
</evidence>
<evidence type="ECO:0000313" key="14">
    <source>
        <dbReference type="EMBL" id="GAA1667894.1"/>
    </source>
</evidence>
<keyword evidence="3 9" id="KW-0378">Hydrolase</keyword>
<dbReference type="PANTHER" id="PTHR46425:SF1">
    <property type="entry name" value="TRANSCRIPTION TERMINATION FACTOR RHO"/>
    <property type="match status" value="1"/>
</dbReference>
<reference evidence="14 15" key="1">
    <citation type="journal article" date="2019" name="Int. J. Syst. Evol. Microbiol.">
        <title>The Global Catalogue of Microorganisms (GCM) 10K type strain sequencing project: providing services to taxonomists for standard genome sequencing and annotation.</title>
        <authorList>
            <consortium name="The Broad Institute Genomics Platform"/>
            <consortium name="The Broad Institute Genome Sequencing Center for Infectious Disease"/>
            <person name="Wu L."/>
            <person name="Ma J."/>
        </authorList>
    </citation>
    <scope>NUCLEOTIDE SEQUENCE [LARGE SCALE GENOMIC DNA]</scope>
    <source>
        <strain evidence="14 15">JCM 16001</strain>
    </source>
</reference>
<feature type="binding site" evidence="9">
    <location>
        <begin position="394"/>
        <end position="399"/>
    </location>
    <ligand>
        <name>ATP</name>
        <dbReference type="ChEBI" id="CHEBI:30616"/>
    </ligand>
</feature>
<dbReference type="NCBIfam" id="NF006886">
    <property type="entry name" value="PRK09376.1"/>
    <property type="match status" value="1"/>
</dbReference>
<dbReference type="InterPro" id="IPR011112">
    <property type="entry name" value="Rho-like_N"/>
</dbReference>
<keyword evidence="15" id="KW-1185">Reference proteome</keyword>
<feature type="region of interest" description="Disordered" evidence="12">
    <location>
        <begin position="63"/>
        <end position="262"/>
    </location>
</feature>
<feature type="binding site" evidence="9">
    <location>
        <begin position="406"/>
        <end position="411"/>
    </location>
    <ligand>
        <name>ATP</name>
        <dbReference type="ChEBI" id="CHEBI:30616"/>
    </ligand>
</feature>
<feature type="compositionally biased region" description="Basic and acidic residues" evidence="12">
    <location>
        <begin position="179"/>
        <end position="231"/>
    </location>
</feature>
<evidence type="ECO:0000313" key="15">
    <source>
        <dbReference type="Proteomes" id="UP001499851"/>
    </source>
</evidence>
<sequence>MSDTTGTTSDRMSDAASASEESPETKKRRRAGTGLASLLMPELQQMAQSLGITGVGRMRKSELIAAIQERQDAGSQPGGASAEQEAPTVPDSEHTPIAEGPQATVDSAPSDNGSESADAKGGNAARRATRPAGPPQPRRRQEQQSTAHDVAETGSAEVPASVAVIESDEDRPQRRRRTRENGRQDGRENGRENGRRDEQQPEARTESRERRNERNDDYDDDRGPRDGEGDGRRRKRRDRSDRRQRGGRDESEQRGGQPQQNDELLVPVAGILDILDNYAFIRTTGYLAGPDDVYVSMSQVRKYRLRRGDAITGAVKPTRGEEPGNGNSQQAKQRREKYNPLVRLDTVNGMNPEDAKKRDEFYKLTPLYPQERLRLETEPNALTTRVIDLVAPIGKGQRALIVSPPKAGKTMVLQAVANAITTNNPECHLMVVLADERPEEVTDMQRSVKGEVIASTFDRPPSDHTTVAELAIERAKRLVELGHDVVVLLDSITRLGRAYNNSSPASGRILSGGIDSTALYPPKRFLGAARNIEHGGSLTIIATALVETGSMGDTVIFEEFKGTGNAELKLDRKIAEKRTYPAIDVHQSSTRKDELMMSAEEQAVMLKLRRVLSSLEPQQAIDLLIDRLKKTQTNAEFLMSIVKSTPGD</sequence>
<evidence type="ECO:0000256" key="8">
    <source>
        <dbReference type="ARBA" id="ARBA00023163"/>
    </source>
</evidence>
<evidence type="ECO:0000256" key="2">
    <source>
        <dbReference type="ARBA" id="ARBA00022741"/>
    </source>
</evidence>
<proteinExistence type="inferred from homology"/>
<evidence type="ECO:0000256" key="10">
    <source>
        <dbReference type="NCBIfam" id="TIGR00767"/>
    </source>
</evidence>
<feature type="compositionally biased region" description="Polar residues" evidence="12">
    <location>
        <begin position="1"/>
        <end position="10"/>
    </location>
</feature>
<dbReference type="InterPro" id="IPR011129">
    <property type="entry name" value="CSD"/>
</dbReference>
<dbReference type="SUPFAM" id="SSF52540">
    <property type="entry name" value="P-loop containing nucleoside triphosphate hydrolases"/>
    <property type="match status" value="1"/>
</dbReference>
<accession>A0ABN2GA30</accession>
<dbReference type="SUPFAM" id="SSF50249">
    <property type="entry name" value="Nucleic acid-binding proteins"/>
    <property type="match status" value="1"/>
</dbReference>
<protein>
    <recommendedName>
        <fullName evidence="9 10">Transcription termination factor Rho</fullName>
        <ecNumber evidence="9 10">3.6.4.-</ecNumber>
    </recommendedName>
    <alternativeName>
        <fullName evidence="9">ATP-dependent helicase Rho</fullName>
    </alternativeName>
</protein>
<comment type="caution">
    <text evidence="9">Lacks conserved residue(s) required for the propagation of feature annotation.</text>
</comment>
<keyword evidence="4 9" id="KW-0347">Helicase</keyword>
<dbReference type="SMART" id="SM00382">
    <property type="entry name" value="AAA"/>
    <property type="match status" value="1"/>
</dbReference>
<evidence type="ECO:0000259" key="13">
    <source>
        <dbReference type="PROSITE" id="PS51856"/>
    </source>
</evidence>